<feature type="compositionally biased region" description="Polar residues" evidence="1">
    <location>
        <begin position="488"/>
        <end position="498"/>
    </location>
</feature>
<feature type="compositionally biased region" description="Polar residues" evidence="1">
    <location>
        <begin position="144"/>
        <end position="157"/>
    </location>
</feature>
<feature type="region of interest" description="Disordered" evidence="1">
    <location>
        <begin position="799"/>
        <end position="823"/>
    </location>
</feature>
<reference evidence="2" key="1">
    <citation type="submission" date="2015-11" db="EMBL/GenBank/DDBJ databases">
        <title>De novo transcriptome assembly of four potential Pierce s Disease insect vectors from Arizona vineyards.</title>
        <authorList>
            <person name="Tassone E.E."/>
        </authorList>
    </citation>
    <scope>NUCLEOTIDE SEQUENCE</scope>
</reference>
<feature type="compositionally biased region" description="Low complexity" evidence="1">
    <location>
        <begin position="716"/>
        <end position="739"/>
    </location>
</feature>
<protein>
    <recommendedName>
        <fullName evidence="3">Myb-like domain-containing protein</fullName>
    </recommendedName>
</protein>
<sequence length="1215" mass="140313">DSKSNQQNNHVMPTEVLEQRHIFSKSVGDKNLDGNNLLENEIVAKFQKIPAIAGNDNFKRNISDVQVFVETGKYIESDIQSENSPPKKLSSLIMDTARGHIGSDNSNKGNVDYSCNKSEKYSPSKVKKSKRKITHIEQKGLKSPTLQLNESNKSSQVPRDGEDNNTVENPTQSGEYFQSSEAVCNEESFIVHTQEVQAVKEQVTPTDMYINPENVDKSLDNELILNSKITIGREENKLQQTSNTDKLNNRAKRNKKITKKSNKNYVNSKTSTRNANGSSNIKNDHNISQEEKISVATSEPDEESSNLLSQVNDKEIHVNNLIQDVESGGVVNRVSELEQTSELILENYEEEYCNPDIENQNSHLEIFNNGNEKRANKKVKRKIKSKTCNVDNEDNDINSNESCDKISKKHENTTAFPNTSLTSTHNLSIPAENPNINSVDVNEISKVDNVCAVTSKEIKNTNKCSKSPLKLSNLELAQESVEYPVSNNIGQSSCQSPLKSMHEISGEDEENNQKKRKTKTNSKMKISGKSQCCDISEEEHFNADRHNYDPCLQISDIEHDERLNKNSKPTHILKTCVVNNEDSEKNSDKSANKISKKANKSNRVNDKKIKMKSIPPVDSMNEITHNLQCTSEEENNFEYNSYHNPKFLNQYDSLLDSDDSLNNTKSSEKVKMKRSTATKRKFKEAVFKSKRKKPTVEPKSGNKSTDGNCGINENVSDSSISEICSDSSRSGNGSESSDSTYMPESTLDKERSKDYHSNNLNHELKVWHSTPKTARFSKLEANPKISLQHLHKSLNTSRIRSNNSKHRHRSFDYPSLHSDEESTSQSILEKTMENIQLEMIVSEEELKRLKNLNIKISWELSELHQKDTGSQKLSIKNLKTMLGPDSDDLICTDKFTSKEEKRIRKNWKEFCKEYGFNNAQLFMSSRQLYGYFSLKERLKFKQYLARKLPNRRLYSVYNKFMDMYGVKSRGSWTEKEDQLLLQLYHAYNEERGEIKYGMPKHLMLTKALGRTRMAIHRRLEILLKYEKAKKSFFDDSHWTPELEGRVVYYLLKKSKYDSIEDLRYTTTPKEIWEYVADKLDLPCKKLVDHWKYFLYPQLFARQVVLRHQLYVQLICWFTKSKIKEWLDIDWEDLSRRSGDLGQFFLYRCYRALVKNYVPQDLHKNFRACTVHLYRHLVPSLLEKEKSYMLKRWKYNPDTRSLEQLDEQVDSSFQIT</sequence>
<organism evidence="2">
    <name type="scientific">Graphocephala atropunctata</name>
    <dbReference type="NCBI Taxonomy" id="36148"/>
    <lineage>
        <taxon>Eukaryota</taxon>
        <taxon>Metazoa</taxon>
        <taxon>Ecdysozoa</taxon>
        <taxon>Arthropoda</taxon>
        <taxon>Hexapoda</taxon>
        <taxon>Insecta</taxon>
        <taxon>Pterygota</taxon>
        <taxon>Neoptera</taxon>
        <taxon>Paraneoptera</taxon>
        <taxon>Hemiptera</taxon>
        <taxon>Auchenorrhyncha</taxon>
        <taxon>Membracoidea</taxon>
        <taxon>Cicadellidae</taxon>
        <taxon>Cicadellinae</taxon>
        <taxon>Cicadellini</taxon>
        <taxon>Graphocephala</taxon>
    </lineage>
</organism>
<feature type="compositionally biased region" description="Basic residues" evidence="1">
    <location>
        <begin position="671"/>
        <end position="693"/>
    </location>
</feature>
<feature type="region of interest" description="Disordered" evidence="1">
    <location>
        <begin position="581"/>
        <end position="609"/>
    </location>
</feature>
<feature type="region of interest" description="Disordered" evidence="1">
    <location>
        <begin position="488"/>
        <end position="523"/>
    </location>
</feature>
<evidence type="ECO:0008006" key="3">
    <source>
        <dbReference type="Google" id="ProtNLM"/>
    </source>
</evidence>
<dbReference type="AlphaFoldDB" id="A0A1B6KK06"/>
<gene>
    <name evidence="2" type="ORF">g.42506</name>
</gene>
<dbReference type="EMBL" id="GEBQ01028185">
    <property type="protein sequence ID" value="JAT11792.1"/>
    <property type="molecule type" value="Transcribed_RNA"/>
</dbReference>
<proteinExistence type="predicted"/>
<feature type="compositionally biased region" description="Polar residues" evidence="1">
    <location>
        <begin position="103"/>
        <end position="116"/>
    </location>
</feature>
<feature type="compositionally biased region" description="Basic and acidic residues" evidence="1">
    <location>
        <begin position="282"/>
        <end position="293"/>
    </location>
</feature>
<feature type="compositionally biased region" description="Polar residues" evidence="1">
    <location>
        <begin position="265"/>
        <end position="281"/>
    </location>
</feature>
<name>A0A1B6KK06_9HEMI</name>
<feature type="non-terminal residue" evidence="2">
    <location>
        <position position="1"/>
    </location>
</feature>
<feature type="compositionally biased region" description="Polar residues" evidence="1">
    <location>
        <begin position="701"/>
        <end position="715"/>
    </location>
</feature>
<feature type="region of interest" description="Disordered" evidence="1">
    <location>
        <begin position="236"/>
        <end position="309"/>
    </location>
</feature>
<evidence type="ECO:0000313" key="2">
    <source>
        <dbReference type="EMBL" id="JAT11792.1"/>
    </source>
</evidence>
<feature type="compositionally biased region" description="Basic residues" evidence="1">
    <location>
        <begin position="249"/>
        <end position="262"/>
    </location>
</feature>
<feature type="region of interest" description="Disordered" evidence="1">
    <location>
        <begin position="659"/>
        <end position="752"/>
    </location>
</feature>
<evidence type="ECO:0000256" key="1">
    <source>
        <dbReference type="SAM" id="MobiDB-lite"/>
    </source>
</evidence>
<feature type="compositionally biased region" description="Basic and acidic residues" evidence="1">
    <location>
        <begin position="582"/>
        <end position="591"/>
    </location>
</feature>
<accession>A0A1B6KK06</accession>
<feature type="region of interest" description="Disordered" evidence="1">
    <location>
        <begin position="99"/>
        <end position="172"/>
    </location>
</feature>